<evidence type="ECO:0000313" key="10">
    <source>
        <dbReference type="Proteomes" id="UP000838672"/>
    </source>
</evidence>
<evidence type="ECO:0000256" key="5">
    <source>
        <dbReference type="ARBA" id="ARBA00023002"/>
    </source>
</evidence>
<keyword evidence="10" id="KW-1185">Reference proteome</keyword>
<dbReference type="InterPro" id="IPR000447">
    <property type="entry name" value="G3P_DH_FAD-dep"/>
</dbReference>
<comment type="caution">
    <text evidence="9">The sequence shown here is derived from an EMBL/GenBank/DDBJ whole genome shotgun (WGS) entry which is preliminary data.</text>
</comment>
<dbReference type="Gene3D" id="3.50.50.60">
    <property type="entry name" value="FAD/NAD(P)-binding domain"/>
    <property type="match status" value="1"/>
</dbReference>
<dbReference type="PRINTS" id="PR01001">
    <property type="entry name" value="FADG3PDH"/>
</dbReference>
<dbReference type="Gene3D" id="3.30.9.10">
    <property type="entry name" value="D-Amino Acid Oxidase, subunit A, domain 2"/>
    <property type="match status" value="1"/>
</dbReference>
<dbReference type="RefSeq" id="WP_237464103.1">
    <property type="nucleotide sequence ID" value="NZ_CAKLDI010000001.1"/>
</dbReference>
<comment type="catalytic activity">
    <reaction evidence="6">
        <text>a quinone + sn-glycerol 3-phosphate = dihydroxyacetone phosphate + a quinol</text>
        <dbReference type="Rhea" id="RHEA:18977"/>
        <dbReference type="ChEBI" id="CHEBI:24646"/>
        <dbReference type="ChEBI" id="CHEBI:57597"/>
        <dbReference type="ChEBI" id="CHEBI:57642"/>
        <dbReference type="ChEBI" id="CHEBI:132124"/>
        <dbReference type="EC" id="1.1.5.3"/>
    </reaction>
</comment>
<comment type="cofactor">
    <cofactor evidence="1 6">
        <name>FAD</name>
        <dbReference type="ChEBI" id="CHEBI:57692"/>
    </cofactor>
</comment>
<comment type="similarity">
    <text evidence="2 6">Belongs to the FAD-dependent glycerol-3-phosphate dehydrogenase family.</text>
</comment>
<organism evidence="9 10">
    <name type="scientific">Vibrio stylophorae</name>
    <dbReference type="NCBI Taxonomy" id="659351"/>
    <lineage>
        <taxon>Bacteria</taxon>
        <taxon>Pseudomonadati</taxon>
        <taxon>Pseudomonadota</taxon>
        <taxon>Gammaproteobacteria</taxon>
        <taxon>Vibrionales</taxon>
        <taxon>Vibrionaceae</taxon>
        <taxon>Vibrio</taxon>
    </lineage>
</organism>
<reference evidence="9" key="1">
    <citation type="submission" date="2021-11" db="EMBL/GenBank/DDBJ databases">
        <authorList>
            <person name="Rodrigo-Torres L."/>
            <person name="Arahal R. D."/>
            <person name="Lucena T."/>
        </authorList>
    </citation>
    <scope>NUCLEOTIDE SEQUENCE</scope>
    <source>
        <strain evidence="9">CECT 7929</strain>
    </source>
</reference>
<dbReference type="PROSITE" id="PS00977">
    <property type="entry name" value="FAD_G3PDH_1"/>
    <property type="match status" value="1"/>
</dbReference>
<keyword evidence="5 6" id="KW-0560">Oxidoreductase</keyword>
<sequence>MTQQRISVDIAIIGGGINGAGIAADAARRGLRVALFEAKDFAGATSSASSKLAHGGLRYLEQYQFRLVREALKERETLLHIAPHLVSPRRFCLPYVPQMRPAWLIRLGLFLYDHLARRQHLPSSTKAPCRNDGLRGEVPFCFEYTDCWMDDARLVLANMLAAQQCGAYVHNYCPVTHAEVQEGHWQLSLADNRFGLQQCQAKVLINAAGPWAAKLYQNVLPMTLGETPQPLRLVQGSHIVVPKLYDGEHAYILQNPDHRVVFVIPYLKDYALVGTTDCDFEGDPYQCQMQPQEQAYLLATLQRHFQCDYDSESVIASFSGVRPLCDDDKGMAQSASRDYQIKLQRHQGAPILSVFGGKLTTYRHLAEKVVDQLDSFVSLLRPCETATEPLPGGRPNQDRLARLQVAYPQIDPNLLAHYQAHYGERVWHLLQGVRCTQDLGPQFAPLCYGREVDFWFENEWALTLEDVLWRRSKWGLTFDQQAQQALKAYCARYAPQPVIDRDTW</sequence>
<feature type="domain" description="Alpha-glycerophosphate oxidase C-terminal" evidence="8">
    <location>
        <begin position="383"/>
        <end position="490"/>
    </location>
</feature>
<gene>
    <name evidence="9" type="primary">eryB</name>
    <name evidence="9" type="ORF">VST7929_00110</name>
</gene>
<dbReference type="NCBIfam" id="NF008899">
    <property type="entry name" value="PRK12266.1"/>
    <property type="match status" value="1"/>
</dbReference>
<dbReference type="Proteomes" id="UP000838672">
    <property type="component" value="Unassembled WGS sequence"/>
</dbReference>
<dbReference type="EC" id="1.1.5.3" evidence="6"/>
<name>A0ABM8ZPQ7_9VIBR</name>
<keyword evidence="4" id="KW-0274">FAD</keyword>
<evidence type="ECO:0000259" key="7">
    <source>
        <dbReference type="Pfam" id="PF01266"/>
    </source>
</evidence>
<evidence type="ECO:0000259" key="8">
    <source>
        <dbReference type="Pfam" id="PF16901"/>
    </source>
</evidence>
<dbReference type="EMBL" id="CAKLDI010000001">
    <property type="protein sequence ID" value="CAH0532294.1"/>
    <property type="molecule type" value="Genomic_DNA"/>
</dbReference>
<dbReference type="InterPro" id="IPR031656">
    <property type="entry name" value="DAO_C"/>
</dbReference>
<keyword evidence="3 6" id="KW-0285">Flavoprotein</keyword>
<dbReference type="InterPro" id="IPR036188">
    <property type="entry name" value="FAD/NAD-bd_sf"/>
</dbReference>
<evidence type="ECO:0000256" key="4">
    <source>
        <dbReference type="ARBA" id="ARBA00022827"/>
    </source>
</evidence>
<dbReference type="PANTHER" id="PTHR11985">
    <property type="entry name" value="GLYCEROL-3-PHOSPHATE DEHYDROGENASE"/>
    <property type="match status" value="1"/>
</dbReference>
<dbReference type="Pfam" id="PF01266">
    <property type="entry name" value="DAO"/>
    <property type="match status" value="1"/>
</dbReference>
<dbReference type="SUPFAM" id="SSF51905">
    <property type="entry name" value="FAD/NAD(P)-binding domain"/>
    <property type="match status" value="1"/>
</dbReference>
<protein>
    <recommendedName>
        <fullName evidence="6">Glycerol-3-phosphate dehydrogenase</fullName>
        <ecNumber evidence="6">1.1.5.3</ecNumber>
    </recommendedName>
</protein>
<dbReference type="PANTHER" id="PTHR11985:SF15">
    <property type="entry name" value="GLYCEROL-3-PHOSPHATE DEHYDROGENASE, MITOCHONDRIAL"/>
    <property type="match status" value="1"/>
</dbReference>
<evidence type="ECO:0000256" key="6">
    <source>
        <dbReference type="RuleBase" id="RU361217"/>
    </source>
</evidence>
<evidence type="ECO:0000313" key="9">
    <source>
        <dbReference type="EMBL" id="CAH0532294.1"/>
    </source>
</evidence>
<proteinExistence type="inferred from homology"/>
<evidence type="ECO:0000256" key="2">
    <source>
        <dbReference type="ARBA" id="ARBA00007330"/>
    </source>
</evidence>
<dbReference type="InterPro" id="IPR006076">
    <property type="entry name" value="FAD-dep_OxRdtase"/>
</dbReference>
<dbReference type="InterPro" id="IPR038299">
    <property type="entry name" value="DAO_C_sf"/>
</dbReference>
<dbReference type="Gene3D" id="1.10.8.870">
    <property type="entry name" value="Alpha-glycerophosphate oxidase, cap domain"/>
    <property type="match status" value="1"/>
</dbReference>
<evidence type="ECO:0000256" key="3">
    <source>
        <dbReference type="ARBA" id="ARBA00022630"/>
    </source>
</evidence>
<evidence type="ECO:0000256" key="1">
    <source>
        <dbReference type="ARBA" id="ARBA00001974"/>
    </source>
</evidence>
<dbReference type="Pfam" id="PF16901">
    <property type="entry name" value="DAO_C"/>
    <property type="match status" value="1"/>
</dbReference>
<dbReference type="PROSITE" id="PS00978">
    <property type="entry name" value="FAD_G3PDH_2"/>
    <property type="match status" value="1"/>
</dbReference>
<dbReference type="GO" id="GO:0016491">
    <property type="term" value="F:oxidoreductase activity"/>
    <property type="evidence" value="ECO:0007669"/>
    <property type="project" value="UniProtKB-KW"/>
</dbReference>
<feature type="domain" description="FAD dependent oxidoreductase" evidence="7">
    <location>
        <begin position="9"/>
        <end position="362"/>
    </location>
</feature>
<dbReference type="NCBIfam" id="NF009906">
    <property type="entry name" value="PRK13369.1"/>
    <property type="match status" value="1"/>
</dbReference>
<accession>A0ABM8ZPQ7</accession>
<dbReference type="Gene3D" id="6.10.250.1890">
    <property type="match status" value="1"/>
</dbReference>